<dbReference type="AlphaFoldDB" id="A0A2W5EUU7"/>
<dbReference type="InterPro" id="IPR017853">
    <property type="entry name" value="GH"/>
</dbReference>
<dbReference type="Gene3D" id="3.20.20.80">
    <property type="entry name" value="Glycosidases"/>
    <property type="match status" value="2"/>
</dbReference>
<sequence length="333" mass="37840">MKKLLLLFVIFIVAESSAQQRPVIYQMMVRLFGNNNTSNMYYGSIEQNGVGKFNDISDRALDSLKVLGLSHIWYTGVIAHASMTDYSTYSIAPDDPDVVKGRAGSPYAVRDYYDVDPDLAVDVNKRMDEFQHLIDRTHSHGLKAIIDFIPNHVARTYHSNAKANSIVDFGANDDTSVSFSSKNDFYYLPGTSFVVPSGVDAGGPHFHSPLKDGKFYEKPAKATGNNVFNPNPSIDDWYETVKLNYGIDFQDKESLHFSPTPSVWNKMLEILMYWSEKGVDGFRCDMAEMIPVEFWNWAITSVKKKYPNIIFIAEAYNPKVYKTYIEKGRFDFL</sequence>
<dbReference type="GO" id="GO:0009313">
    <property type="term" value="P:oligosaccharide catabolic process"/>
    <property type="evidence" value="ECO:0007669"/>
    <property type="project" value="TreeGrafter"/>
</dbReference>
<feature type="non-terminal residue" evidence="3">
    <location>
        <position position="333"/>
    </location>
</feature>
<dbReference type="GO" id="GO:0004556">
    <property type="term" value="F:alpha-amylase activity"/>
    <property type="evidence" value="ECO:0007669"/>
    <property type="project" value="TreeGrafter"/>
</dbReference>
<accession>A0A2W5EUU7</accession>
<dbReference type="SUPFAM" id="SSF51445">
    <property type="entry name" value="(Trans)glycosidases"/>
    <property type="match status" value="1"/>
</dbReference>
<feature type="signal peptide" evidence="1">
    <location>
        <begin position="1"/>
        <end position="18"/>
    </location>
</feature>
<organism evidence="3 4">
    <name type="scientific">Pseudopedobacter saltans</name>
    <dbReference type="NCBI Taxonomy" id="151895"/>
    <lineage>
        <taxon>Bacteria</taxon>
        <taxon>Pseudomonadati</taxon>
        <taxon>Bacteroidota</taxon>
        <taxon>Sphingobacteriia</taxon>
        <taxon>Sphingobacteriales</taxon>
        <taxon>Sphingobacteriaceae</taxon>
        <taxon>Pseudopedobacter</taxon>
    </lineage>
</organism>
<dbReference type="InterPro" id="IPR006047">
    <property type="entry name" value="GH13_cat_dom"/>
</dbReference>
<dbReference type="EMBL" id="QFOI01000183">
    <property type="protein sequence ID" value="PZP47725.1"/>
    <property type="molecule type" value="Genomic_DNA"/>
</dbReference>
<gene>
    <name evidence="3" type="ORF">DI598_10710</name>
</gene>
<dbReference type="PANTHER" id="PTHR10357:SF205">
    <property type="entry name" value="O-GLYCOSYL HYDROLASE FAMILY 13"/>
    <property type="match status" value="1"/>
</dbReference>
<evidence type="ECO:0000256" key="1">
    <source>
        <dbReference type="SAM" id="SignalP"/>
    </source>
</evidence>
<evidence type="ECO:0000259" key="2">
    <source>
        <dbReference type="Pfam" id="PF00128"/>
    </source>
</evidence>
<name>A0A2W5EUU7_9SPHI</name>
<reference evidence="3 4" key="1">
    <citation type="submission" date="2017-11" db="EMBL/GenBank/DDBJ databases">
        <title>Infants hospitalized years apart are colonized by the same room-sourced microbial strains.</title>
        <authorList>
            <person name="Brooks B."/>
            <person name="Olm M.R."/>
            <person name="Firek B.A."/>
            <person name="Baker R."/>
            <person name="Thomas B.C."/>
            <person name="Morowitz M.J."/>
            <person name="Banfield J.F."/>
        </authorList>
    </citation>
    <scope>NUCLEOTIDE SEQUENCE [LARGE SCALE GENOMIC DNA]</scope>
    <source>
        <strain evidence="3">S2_009_000_R2_76</strain>
    </source>
</reference>
<proteinExistence type="predicted"/>
<keyword evidence="1" id="KW-0732">Signal</keyword>
<dbReference type="Pfam" id="PF00128">
    <property type="entry name" value="Alpha-amylase"/>
    <property type="match status" value="1"/>
</dbReference>
<feature type="domain" description="Glycosyl hydrolase family 13 catalytic" evidence="2">
    <location>
        <begin position="47"/>
        <end position="301"/>
    </location>
</feature>
<comment type="caution">
    <text evidence="3">The sequence shown here is derived from an EMBL/GenBank/DDBJ whole genome shotgun (WGS) entry which is preliminary data.</text>
</comment>
<dbReference type="PANTHER" id="PTHR10357">
    <property type="entry name" value="ALPHA-AMYLASE FAMILY MEMBER"/>
    <property type="match status" value="1"/>
</dbReference>
<evidence type="ECO:0000313" key="3">
    <source>
        <dbReference type="EMBL" id="PZP47725.1"/>
    </source>
</evidence>
<feature type="chain" id="PRO_5016027016" evidence="1">
    <location>
        <begin position="19"/>
        <end position="333"/>
    </location>
</feature>
<protein>
    <submittedName>
        <fullName evidence="3">Alpha-amylase</fullName>
    </submittedName>
</protein>
<dbReference type="Proteomes" id="UP000249645">
    <property type="component" value="Unassembled WGS sequence"/>
</dbReference>
<evidence type="ECO:0000313" key="4">
    <source>
        <dbReference type="Proteomes" id="UP000249645"/>
    </source>
</evidence>